<dbReference type="Proteomes" id="UP000214566">
    <property type="component" value="Unassembled WGS sequence"/>
</dbReference>
<organism evidence="1 2">
    <name type="scientific">Thiomonas delicata</name>
    <name type="common">Thiomonas cuprina</name>
    <dbReference type="NCBI Taxonomy" id="364030"/>
    <lineage>
        <taxon>Bacteria</taxon>
        <taxon>Pseudomonadati</taxon>
        <taxon>Pseudomonadota</taxon>
        <taxon>Betaproteobacteria</taxon>
        <taxon>Burkholderiales</taxon>
        <taxon>Thiomonas</taxon>
    </lineage>
</organism>
<keyword evidence="2" id="KW-1185">Reference proteome</keyword>
<dbReference type="SUPFAM" id="SSF55961">
    <property type="entry name" value="Bet v1-like"/>
    <property type="match status" value="1"/>
</dbReference>
<dbReference type="EMBL" id="FLMQ01000055">
    <property type="protein sequence ID" value="SBP88248.1"/>
    <property type="molecule type" value="Genomic_DNA"/>
</dbReference>
<proteinExistence type="predicted"/>
<reference evidence="1 2" key="1">
    <citation type="submission" date="2016-06" db="EMBL/GenBank/DDBJ databases">
        <authorList>
            <person name="Kjaerup R.B."/>
            <person name="Dalgaard T.S."/>
            <person name="Juul-Madsen H.R."/>
        </authorList>
    </citation>
    <scope>NUCLEOTIDE SEQUENCE [LARGE SCALE GENOMIC DNA]</scope>
    <source>
        <strain evidence="1 2">DSM 16361</strain>
    </source>
</reference>
<dbReference type="AlphaFoldDB" id="A0A238D4K5"/>
<evidence type="ECO:0000313" key="1">
    <source>
        <dbReference type="EMBL" id="SBP88248.1"/>
    </source>
</evidence>
<gene>
    <name evidence="1" type="ORF">THIARS_60961</name>
</gene>
<evidence type="ECO:0008006" key="3">
    <source>
        <dbReference type="Google" id="ProtNLM"/>
    </source>
</evidence>
<dbReference type="RefSeq" id="WP_222423045.1">
    <property type="nucleotide sequence ID" value="NZ_LT592170.1"/>
</dbReference>
<dbReference type="InterPro" id="IPR023393">
    <property type="entry name" value="START-like_dom_sf"/>
</dbReference>
<sequence>MTTNTIRLPRVLRASPERIYRAFLDPAVEAKWRPAHGFTAGGRESLALLVGAQGGG</sequence>
<dbReference type="Gene3D" id="3.30.530.20">
    <property type="match status" value="1"/>
</dbReference>
<protein>
    <recommendedName>
        <fullName evidence="3">Activator of Hsp90 ATPase 1 family protein</fullName>
    </recommendedName>
</protein>
<name>A0A238D4K5_THIDL</name>
<evidence type="ECO:0000313" key="2">
    <source>
        <dbReference type="Proteomes" id="UP000214566"/>
    </source>
</evidence>
<accession>A0A238D4K5</accession>